<gene>
    <name evidence="5" type="ORF">AB1Y20_002196</name>
</gene>
<accession>A0AB34J8P8</accession>
<evidence type="ECO:0000313" key="6">
    <source>
        <dbReference type="Proteomes" id="UP001515480"/>
    </source>
</evidence>
<protein>
    <recommendedName>
        <fullName evidence="7">Ribosome biogenesis protein SLX9</fullName>
    </recommendedName>
</protein>
<organism evidence="5 6">
    <name type="scientific">Prymnesium parvum</name>
    <name type="common">Toxic golden alga</name>
    <dbReference type="NCBI Taxonomy" id="97485"/>
    <lineage>
        <taxon>Eukaryota</taxon>
        <taxon>Haptista</taxon>
        <taxon>Haptophyta</taxon>
        <taxon>Prymnesiophyceae</taxon>
        <taxon>Prymnesiales</taxon>
        <taxon>Prymnesiaceae</taxon>
        <taxon>Prymnesium</taxon>
    </lineage>
</organism>
<dbReference type="GO" id="GO:0000462">
    <property type="term" value="P:maturation of SSU-rRNA from tricistronic rRNA transcript (SSU-rRNA, 5.8S rRNA, LSU-rRNA)"/>
    <property type="evidence" value="ECO:0007669"/>
    <property type="project" value="InterPro"/>
</dbReference>
<dbReference type="PANTHER" id="PTHR31109:SF2">
    <property type="entry name" value="RIBOSOME BIOGENESIS PROTEIN SLX9 HOMOLOG"/>
    <property type="match status" value="1"/>
</dbReference>
<evidence type="ECO:0000256" key="4">
    <source>
        <dbReference type="SAM" id="MobiDB-lite"/>
    </source>
</evidence>
<dbReference type="InterPro" id="IPR028160">
    <property type="entry name" value="Slx9-like"/>
</dbReference>
<dbReference type="GO" id="GO:0030688">
    <property type="term" value="C:preribosome, small subunit precursor"/>
    <property type="evidence" value="ECO:0007669"/>
    <property type="project" value="InterPro"/>
</dbReference>
<dbReference type="Proteomes" id="UP001515480">
    <property type="component" value="Unassembled WGS sequence"/>
</dbReference>
<sequence length="177" mass="18423">MAKWSKARKAARPAASKPAPTKAAPPKKAAIAKSKHVHFDLSASSQGGGASRKLQLVRKLEAGRPAAASSARAKKRAKNAANASALGAVGGIAASLDELMAASDARARGSASTHAQDGGVSLTSKKRQQLVVEETQHLQAVLDHPAFKADPFAALQEHLNNTVAPSTDERKRNGKKR</sequence>
<feature type="compositionally biased region" description="Low complexity" evidence="4">
    <location>
        <begin position="102"/>
        <end position="112"/>
    </location>
</feature>
<dbReference type="Pfam" id="PF15341">
    <property type="entry name" value="SLX9"/>
    <property type="match status" value="1"/>
</dbReference>
<dbReference type="EMBL" id="JBGBPQ010000011">
    <property type="protein sequence ID" value="KAL1515576.1"/>
    <property type="molecule type" value="Genomic_DNA"/>
</dbReference>
<proteinExistence type="inferred from homology"/>
<evidence type="ECO:0000256" key="1">
    <source>
        <dbReference type="ARBA" id="ARBA00004604"/>
    </source>
</evidence>
<feature type="compositionally biased region" description="Low complexity" evidence="4">
    <location>
        <begin position="12"/>
        <end position="32"/>
    </location>
</feature>
<feature type="compositionally biased region" description="Basic residues" evidence="4">
    <location>
        <begin position="1"/>
        <end position="11"/>
    </location>
</feature>
<name>A0AB34J8P8_PRYPA</name>
<comment type="caution">
    <text evidence="5">The sequence shown here is derived from an EMBL/GenBank/DDBJ whole genome shotgun (WGS) entry which is preliminary data.</text>
</comment>
<keyword evidence="6" id="KW-1185">Reference proteome</keyword>
<dbReference type="GO" id="GO:0030686">
    <property type="term" value="C:90S preribosome"/>
    <property type="evidence" value="ECO:0007669"/>
    <property type="project" value="InterPro"/>
</dbReference>
<comment type="subcellular location">
    <subcellularLocation>
        <location evidence="1">Nucleus</location>
        <location evidence="1">Nucleolus</location>
    </subcellularLocation>
</comment>
<feature type="region of interest" description="Disordered" evidence="4">
    <location>
        <begin position="158"/>
        <end position="177"/>
    </location>
</feature>
<dbReference type="GO" id="GO:0005730">
    <property type="term" value="C:nucleolus"/>
    <property type="evidence" value="ECO:0007669"/>
    <property type="project" value="UniProtKB-SubCell"/>
</dbReference>
<dbReference type="PANTHER" id="PTHR31109">
    <property type="entry name" value="PROTEIN FAM207A"/>
    <property type="match status" value="1"/>
</dbReference>
<evidence type="ECO:0000313" key="5">
    <source>
        <dbReference type="EMBL" id="KAL1515576.1"/>
    </source>
</evidence>
<evidence type="ECO:0000256" key="3">
    <source>
        <dbReference type="ARBA" id="ARBA00023242"/>
    </source>
</evidence>
<comment type="similarity">
    <text evidence="2">Belongs to the SLX9 family.</text>
</comment>
<dbReference type="AlphaFoldDB" id="A0AB34J8P8"/>
<reference evidence="5 6" key="1">
    <citation type="journal article" date="2024" name="Science">
        <title>Giant polyketide synthase enzymes in the biosynthesis of giant marine polyether toxins.</title>
        <authorList>
            <person name="Fallon T.R."/>
            <person name="Shende V.V."/>
            <person name="Wierzbicki I.H."/>
            <person name="Pendleton A.L."/>
            <person name="Watervoot N.F."/>
            <person name="Auber R.P."/>
            <person name="Gonzalez D.J."/>
            <person name="Wisecaver J.H."/>
            <person name="Moore B.S."/>
        </authorList>
    </citation>
    <scope>NUCLEOTIDE SEQUENCE [LARGE SCALE GENOMIC DNA]</scope>
    <source>
        <strain evidence="5 6">12B1</strain>
    </source>
</reference>
<keyword evidence="3" id="KW-0539">Nucleus</keyword>
<feature type="region of interest" description="Disordered" evidence="4">
    <location>
        <begin position="1"/>
        <end position="55"/>
    </location>
</feature>
<evidence type="ECO:0000256" key="2">
    <source>
        <dbReference type="ARBA" id="ARBA00011022"/>
    </source>
</evidence>
<evidence type="ECO:0008006" key="7">
    <source>
        <dbReference type="Google" id="ProtNLM"/>
    </source>
</evidence>
<feature type="region of interest" description="Disordered" evidence="4">
    <location>
        <begin position="102"/>
        <end position="127"/>
    </location>
</feature>